<sequence>MVPQLSTDPRPSTALMGLRALAPIMIFTSHWTEGLIDNPFYQQQLSIDLFFAVEGFLAASLLEREGQEAPLRRLVGQRVAKIYPLYLLGLLLSLGFAALFAAIGLPLWPADVLRGAVVWNSVLLPSFADPVFVFPLNPPTWAIALEIYVFVLFCALRHRLNLPALVAITGLSAGLCLLLSVLARDPNMGFGPQSYWGGYPRCLFGFFVGVLLHRIVRRWRAVLPHLHPLLIWGAFLGILSLRVHAIGLPLLVTAVPLLVGLAALASEPAWLRRLGQWSGQRAYGLYLLSYPILVGFHGAVASLGLTPQGLGLLAYYLVVLATIVLAAHATVGLPDRVSRFFKGTRPDLLTRRSP</sequence>
<feature type="transmembrane region" description="Helical" evidence="1">
    <location>
        <begin position="228"/>
        <end position="245"/>
    </location>
</feature>
<keyword evidence="4" id="KW-1185">Reference proteome</keyword>
<dbReference type="EMBL" id="BMIQ01000008">
    <property type="protein sequence ID" value="GGE17939.1"/>
    <property type="molecule type" value="Genomic_DNA"/>
</dbReference>
<feature type="transmembrane region" description="Helical" evidence="1">
    <location>
        <begin position="195"/>
        <end position="216"/>
    </location>
</feature>
<dbReference type="Proteomes" id="UP000644699">
    <property type="component" value="Unassembled WGS sequence"/>
</dbReference>
<dbReference type="GO" id="GO:0000271">
    <property type="term" value="P:polysaccharide biosynthetic process"/>
    <property type="evidence" value="ECO:0007669"/>
    <property type="project" value="TreeGrafter"/>
</dbReference>
<reference evidence="3" key="1">
    <citation type="journal article" date="2014" name="Int. J. Syst. Evol. Microbiol.">
        <title>Complete genome sequence of Corynebacterium casei LMG S-19264T (=DSM 44701T), isolated from a smear-ripened cheese.</title>
        <authorList>
            <consortium name="US DOE Joint Genome Institute (JGI-PGF)"/>
            <person name="Walter F."/>
            <person name="Albersmeier A."/>
            <person name="Kalinowski J."/>
            <person name="Ruckert C."/>
        </authorList>
    </citation>
    <scope>NUCLEOTIDE SEQUENCE</scope>
    <source>
        <strain evidence="3">CGMCC 1.15367</strain>
    </source>
</reference>
<keyword evidence="1" id="KW-0472">Membrane</keyword>
<dbReference type="RefSeq" id="WP_188911891.1">
    <property type="nucleotide sequence ID" value="NZ_BMIQ01000008.1"/>
</dbReference>
<keyword evidence="1" id="KW-0812">Transmembrane</keyword>
<reference evidence="3" key="2">
    <citation type="submission" date="2020-09" db="EMBL/GenBank/DDBJ databases">
        <authorList>
            <person name="Sun Q."/>
            <person name="Zhou Y."/>
        </authorList>
    </citation>
    <scope>NUCLEOTIDE SEQUENCE</scope>
    <source>
        <strain evidence="3">CGMCC 1.15367</strain>
    </source>
</reference>
<name>A0A917EAA5_9HYPH</name>
<feature type="domain" description="Acyltransferase 3" evidence="2">
    <location>
        <begin position="16"/>
        <end position="326"/>
    </location>
</feature>
<evidence type="ECO:0000259" key="2">
    <source>
        <dbReference type="Pfam" id="PF01757"/>
    </source>
</evidence>
<dbReference type="AlphaFoldDB" id="A0A917EAA5"/>
<dbReference type="Pfam" id="PF01757">
    <property type="entry name" value="Acyl_transf_3"/>
    <property type="match status" value="1"/>
</dbReference>
<evidence type="ECO:0000256" key="1">
    <source>
        <dbReference type="SAM" id="Phobius"/>
    </source>
</evidence>
<comment type="caution">
    <text evidence="3">The sequence shown here is derived from an EMBL/GenBank/DDBJ whole genome shotgun (WGS) entry which is preliminary data.</text>
</comment>
<feature type="transmembrane region" description="Helical" evidence="1">
    <location>
        <begin position="283"/>
        <end position="306"/>
    </location>
</feature>
<keyword evidence="1" id="KW-1133">Transmembrane helix</keyword>
<feature type="transmembrane region" description="Helical" evidence="1">
    <location>
        <begin position="163"/>
        <end position="183"/>
    </location>
</feature>
<gene>
    <name evidence="3" type="ORF">GCM10011390_41410</name>
</gene>
<dbReference type="PANTHER" id="PTHR23028">
    <property type="entry name" value="ACETYLTRANSFERASE"/>
    <property type="match status" value="1"/>
</dbReference>
<dbReference type="PANTHER" id="PTHR23028:SF53">
    <property type="entry name" value="ACYL_TRANSF_3 DOMAIN-CONTAINING PROTEIN"/>
    <property type="match status" value="1"/>
</dbReference>
<dbReference type="GO" id="GO:0016747">
    <property type="term" value="F:acyltransferase activity, transferring groups other than amino-acyl groups"/>
    <property type="evidence" value="ECO:0007669"/>
    <property type="project" value="InterPro"/>
</dbReference>
<feature type="transmembrane region" description="Helical" evidence="1">
    <location>
        <begin position="251"/>
        <end position="271"/>
    </location>
</feature>
<evidence type="ECO:0000313" key="3">
    <source>
        <dbReference type="EMBL" id="GGE17939.1"/>
    </source>
</evidence>
<feature type="transmembrane region" description="Helical" evidence="1">
    <location>
        <begin position="139"/>
        <end position="156"/>
    </location>
</feature>
<proteinExistence type="predicted"/>
<dbReference type="InterPro" id="IPR002656">
    <property type="entry name" value="Acyl_transf_3_dom"/>
</dbReference>
<dbReference type="GO" id="GO:0016020">
    <property type="term" value="C:membrane"/>
    <property type="evidence" value="ECO:0007669"/>
    <property type="project" value="TreeGrafter"/>
</dbReference>
<accession>A0A917EAA5</accession>
<organism evidence="3 4">
    <name type="scientific">Aureimonas endophytica</name>
    <dbReference type="NCBI Taxonomy" id="2027858"/>
    <lineage>
        <taxon>Bacteria</taxon>
        <taxon>Pseudomonadati</taxon>
        <taxon>Pseudomonadota</taxon>
        <taxon>Alphaproteobacteria</taxon>
        <taxon>Hyphomicrobiales</taxon>
        <taxon>Aurantimonadaceae</taxon>
        <taxon>Aureimonas</taxon>
    </lineage>
</organism>
<protein>
    <recommendedName>
        <fullName evidence="2">Acyltransferase 3 domain-containing protein</fullName>
    </recommendedName>
</protein>
<dbReference type="InterPro" id="IPR050879">
    <property type="entry name" value="Acyltransferase_3"/>
</dbReference>
<evidence type="ECO:0000313" key="4">
    <source>
        <dbReference type="Proteomes" id="UP000644699"/>
    </source>
</evidence>
<feature type="transmembrane region" description="Helical" evidence="1">
    <location>
        <begin position="312"/>
        <end position="333"/>
    </location>
</feature>
<feature type="transmembrane region" description="Helical" evidence="1">
    <location>
        <begin position="83"/>
        <end position="108"/>
    </location>
</feature>